<sequence length="232" mass="26837">MEKTTSVRPDVRLPDYAQTPLPGHTGHTDIIDFLIADCDIPHWLRADLHGQGRYRPARGAIPAVLSVRERFNGQHLPVSFEELHRGLSELSRHLPGPDQTKVEIDAKVKIYWRYLQGVERQVWRAAVSTAHLNMDHFPVVREFKALIEQVVASRNWLERRLEVVEQSFQRPTGPANDAVRKALMRLRRMSPGDRLQMFNKARMRRPELRNIDMREPDKWADLVTSDLGLSQS</sequence>
<organism evidence="1 2">
    <name type="scientific">Thalassospira lohafexi</name>
    <dbReference type="NCBI Taxonomy" id="744227"/>
    <lineage>
        <taxon>Bacteria</taxon>
        <taxon>Pseudomonadati</taxon>
        <taxon>Pseudomonadota</taxon>
        <taxon>Alphaproteobacteria</taxon>
        <taxon>Rhodospirillales</taxon>
        <taxon>Thalassospiraceae</taxon>
        <taxon>Thalassospira</taxon>
    </lineage>
</organism>
<gene>
    <name evidence="1" type="ORF">COO92_08025</name>
</gene>
<dbReference type="EMBL" id="NXGX01000003">
    <property type="protein sequence ID" value="PKR58796.1"/>
    <property type="molecule type" value="Genomic_DNA"/>
</dbReference>
<accession>A0A2N3L7S5</accession>
<comment type="caution">
    <text evidence="1">The sequence shown here is derived from an EMBL/GenBank/DDBJ whole genome shotgun (WGS) entry which is preliminary data.</text>
</comment>
<reference evidence="1 2" key="1">
    <citation type="submission" date="2017-09" db="EMBL/GenBank/DDBJ databases">
        <title>Biodiversity and function of Thalassospira species in the particle-attached aromatic-hydrocarbon-degrading consortia from the surface seawater of the China South Sea.</title>
        <authorList>
            <person name="Dong C."/>
            <person name="Lai Q."/>
            <person name="Shao Z."/>
        </authorList>
    </citation>
    <scope>NUCLEOTIDE SEQUENCE [LARGE SCALE GENOMIC DNA]</scope>
    <source>
        <strain evidence="1 2">139Z-12</strain>
    </source>
</reference>
<dbReference type="RefSeq" id="WP_101301252.1">
    <property type="nucleotide sequence ID" value="NZ_NXGX01000003.1"/>
</dbReference>
<dbReference type="Proteomes" id="UP000233332">
    <property type="component" value="Unassembled WGS sequence"/>
</dbReference>
<evidence type="ECO:0000313" key="2">
    <source>
        <dbReference type="Proteomes" id="UP000233332"/>
    </source>
</evidence>
<evidence type="ECO:0000313" key="1">
    <source>
        <dbReference type="EMBL" id="PKR58796.1"/>
    </source>
</evidence>
<name>A0A2N3L7S5_9PROT</name>
<keyword evidence="2" id="KW-1185">Reference proteome</keyword>
<protein>
    <submittedName>
        <fullName evidence="1">Uncharacterized protein</fullName>
    </submittedName>
</protein>
<proteinExistence type="predicted"/>
<dbReference type="AlphaFoldDB" id="A0A2N3L7S5"/>